<dbReference type="Pfam" id="PF00379">
    <property type="entry name" value="Chitin_bind_4"/>
    <property type="match status" value="1"/>
</dbReference>
<keyword evidence="2" id="KW-0193">Cuticle</keyword>
<feature type="signal peptide" evidence="3">
    <location>
        <begin position="1"/>
        <end position="19"/>
    </location>
</feature>
<proteinExistence type="predicted"/>
<dbReference type="AlphaFoldDB" id="A0A6J1NYA4"/>
<dbReference type="PROSITE" id="PS51155">
    <property type="entry name" value="CHIT_BIND_RR_2"/>
    <property type="match status" value="1"/>
</dbReference>
<dbReference type="RefSeq" id="XP_023952580.2">
    <property type="nucleotide sequence ID" value="XM_024096812.2"/>
</dbReference>
<evidence type="ECO:0000256" key="1">
    <source>
        <dbReference type="ARBA" id="ARBA00022729"/>
    </source>
</evidence>
<evidence type="ECO:0000313" key="5">
    <source>
        <dbReference type="RefSeq" id="XP_023952580.2"/>
    </source>
</evidence>
<keyword evidence="4" id="KW-1185">Reference proteome</keyword>
<dbReference type="PANTHER" id="PTHR10380:SF192">
    <property type="entry name" value="GEO02312P1"/>
    <property type="match status" value="1"/>
</dbReference>
<dbReference type="GO" id="GO:0008010">
    <property type="term" value="F:structural constituent of chitin-based larval cuticle"/>
    <property type="evidence" value="ECO:0007669"/>
    <property type="project" value="TreeGrafter"/>
</dbReference>
<dbReference type="OrthoDB" id="6436213at2759"/>
<feature type="chain" id="PRO_5046803531" evidence="3">
    <location>
        <begin position="20"/>
        <end position="123"/>
    </location>
</feature>
<accession>A0A6J1NYA4</accession>
<reference evidence="5" key="1">
    <citation type="submission" date="2025-08" db="UniProtKB">
        <authorList>
            <consortium name="RefSeq"/>
        </authorList>
    </citation>
    <scope>IDENTIFICATION</scope>
</reference>
<protein>
    <submittedName>
        <fullName evidence="5">Endocuticle structural glycoprotein SgAbd-5-like</fullName>
    </submittedName>
</protein>
<dbReference type="PANTHER" id="PTHR10380">
    <property type="entry name" value="CUTICLE PROTEIN"/>
    <property type="match status" value="1"/>
</dbReference>
<dbReference type="InterPro" id="IPR050468">
    <property type="entry name" value="Cuticle_Struct_Prot"/>
</dbReference>
<evidence type="ECO:0000256" key="2">
    <source>
        <dbReference type="PROSITE-ProRule" id="PRU00497"/>
    </source>
</evidence>
<dbReference type="PRINTS" id="PR00947">
    <property type="entry name" value="CUTICLE"/>
</dbReference>
<dbReference type="KEGG" id="bany:112056356"/>
<organism evidence="4 5">
    <name type="scientific">Bicyclus anynana</name>
    <name type="common">Squinting bush brown butterfly</name>
    <dbReference type="NCBI Taxonomy" id="110368"/>
    <lineage>
        <taxon>Eukaryota</taxon>
        <taxon>Metazoa</taxon>
        <taxon>Ecdysozoa</taxon>
        <taxon>Arthropoda</taxon>
        <taxon>Hexapoda</taxon>
        <taxon>Insecta</taxon>
        <taxon>Pterygota</taxon>
        <taxon>Neoptera</taxon>
        <taxon>Endopterygota</taxon>
        <taxon>Lepidoptera</taxon>
        <taxon>Glossata</taxon>
        <taxon>Ditrysia</taxon>
        <taxon>Papilionoidea</taxon>
        <taxon>Nymphalidae</taxon>
        <taxon>Satyrinae</taxon>
        <taxon>Satyrini</taxon>
        <taxon>Mycalesina</taxon>
        <taxon>Bicyclus</taxon>
    </lineage>
</organism>
<evidence type="ECO:0000313" key="4">
    <source>
        <dbReference type="Proteomes" id="UP001652582"/>
    </source>
</evidence>
<dbReference type="Proteomes" id="UP001652582">
    <property type="component" value="Chromosome 7"/>
</dbReference>
<name>A0A6J1NYA4_BICAN</name>
<gene>
    <name evidence="5" type="primary">LOC112056356</name>
</gene>
<dbReference type="GeneID" id="112056356"/>
<dbReference type="GO" id="GO:0062129">
    <property type="term" value="C:chitin-based extracellular matrix"/>
    <property type="evidence" value="ECO:0007669"/>
    <property type="project" value="TreeGrafter"/>
</dbReference>
<evidence type="ECO:0000256" key="3">
    <source>
        <dbReference type="SAM" id="SignalP"/>
    </source>
</evidence>
<keyword evidence="1 3" id="KW-0732">Signal</keyword>
<dbReference type="InterPro" id="IPR000618">
    <property type="entry name" value="Insect_cuticle"/>
</dbReference>
<sequence length="123" mass="13505">MFKIRCLFVFCSITLAANALPLGKDSEATVLYNNYSIDENGNYRFSFATSNGMAREETGTIVNKGQPNEHIAVKGRYSYMDTEGKQEMVEYSADENGYIILPPKYTGAAFGVPANIVATLLGK</sequence>